<dbReference type="Pfam" id="PF13561">
    <property type="entry name" value="adh_short_C2"/>
    <property type="match status" value="1"/>
</dbReference>
<evidence type="ECO:0000256" key="1">
    <source>
        <dbReference type="ARBA" id="ARBA00006484"/>
    </source>
</evidence>
<protein>
    <recommendedName>
        <fullName evidence="5">Short-chain dehydrogenase</fullName>
    </recommendedName>
</protein>
<evidence type="ECO:0000313" key="3">
    <source>
        <dbReference type="EMBL" id="GAA3122036.1"/>
    </source>
</evidence>
<evidence type="ECO:0008006" key="5">
    <source>
        <dbReference type="Google" id="ProtNLM"/>
    </source>
</evidence>
<dbReference type="PANTHER" id="PTHR24321">
    <property type="entry name" value="DEHYDROGENASES, SHORT CHAIN"/>
    <property type="match status" value="1"/>
</dbReference>
<dbReference type="CDD" id="cd05233">
    <property type="entry name" value="SDR_c"/>
    <property type="match status" value="1"/>
</dbReference>
<sequence>MITLVRDRFATPDVLVNLAGIVDWPGTEDTREEGWDRVTNVNQKGTSPARSWWSTAASPRTETAHLTHLTRSPRHCAARQVPRTGACPHTHLSRDHTMTPATASAEASESTEFAGKTALVTGAARGVGKETVALLHARGARVVAVDLRPDITTLPDEFPGVLAVRGDITREETAAHAVQSALDAFGGLDILVNNAGRTLNKPITETTAEDWDAVMAVNARGAFFCTREAFRAMKDRGGGAIVSTGSYAGTVALPEGVAYSASKGALAQLTKVLAVEGGPLGIRANLVAAGVIETDFLDTIRPDSRSYLASFAEAQPLGRVAQPEEIAEVLCFLASPRSSFITGAVVAADGGFTAV</sequence>
<dbReference type="PANTHER" id="PTHR24321:SF8">
    <property type="entry name" value="ESTRADIOL 17-BETA-DEHYDROGENASE 8-RELATED"/>
    <property type="match status" value="1"/>
</dbReference>
<comment type="caution">
    <text evidence="3">The sequence shown here is derived from an EMBL/GenBank/DDBJ whole genome shotgun (WGS) entry which is preliminary data.</text>
</comment>
<dbReference type="InterPro" id="IPR002347">
    <property type="entry name" value="SDR_fam"/>
</dbReference>
<dbReference type="InterPro" id="IPR036291">
    <property type="entry name" value="NAD(P)-bd_dom_sf"/>
</dbReference>
<dbReference type="InterPro" id="IPR020904">
    <property type="entry name" value="Sc_DH/Rdtase_CS"/>
</dbReference>
<name>A0ABP6MQ02_9ACTN</name>
<dbReference type="NCBIfam" id="NF005559">
    <property type="entry name" value="PRK07231.1"/>
    <property type="match status" value="1"/>
</dbReference>
<reference evidence="4" key="1">
    <citation type="journal article" date="2019" name="Int. J. Syst. Evol. Microbiol.">
        <title>The Global Catalogue of Microorganisms (GCM) 10K type strain sequencing project: providing services to taxonomists for standard genome sequencing and annotation.</title>
        <authorList>
            <consortium name="The Broad Institute Genomics Platform"/>
            <consortium name="The Broad Institute Genome Sequencing Center for Infectious Disease"/>
            <person name="Wu L."/>
            <person name="Ma J."/>
        </authorList>
    </citation>
    <scope>NUCLEOTIDE SEQUENCE [LARGE SCALE GENOMIC DNA]</scope>
    <source>
        <strain evidence="4">JCM 9092</strain>
    </source>
</reference>
<gene>
    <name evidence="3" type="ORF">GCM10010449_49870</name>
</gene>
<dbReference type="PRINTS" id="PR00081">
    <property type="entry name" value="GDHRDH"/>
</dbReference>
<dbReference type="Gene3D" id="3.40.50.720">
    <property type="entry name" value="NAD(P)-binding Rossmann-like Domain"/>
    <property type="match status" value="2"/>
</dbReference>
<dbReference type="Proteomes" id="UP001501637">
    <property type="component" value="Unassembled WGS sequence"/>
</dbReference>
<keyword evidence="4" id="KW-1185">Reference proteome</keyword>
<evidence type="ECO:0000256" key="2">
    <source>
        <dbReference type="ARBA" id="ARBA00023002"/>
    </source>
</evidence>
<dbReference type="PROSITE" id="PS00061">
    <property type="entry name" value="ADH_SHORT"/>
    <property type="match status" value="1"/>
</dbReference>
<dbReference type="EMBL" id="BAAAUG010000091">
    <property type="protein sequence ID" value="GAA3122036.1"/>
    <property type="molecule type" value="Genomic_DNA"/>
</dbReference>
<accession>A0ABP6MQ02</accession>
<evidence type="ECO:0000313" key="4">
    <source>
        <dbReference type="Proteomes" id="UP001501637"/>
    </source>
</evidence>
<dbReference type="PRINTS" id="PR00080">
    <property type="entry name" value="SDRFAMILY"/>
</dbReference>
<proteinExistence type="inferred from homology"/>
<keyword evidence="2" id="KW-0560">Oxidoreductase</keyword>
<comment type="similarity">
    <text evidence="1">Belongs to the short-chain dehydrogenases/reductases (SDR) family.</text>
</comment>
<organism evidence="3 4">
    <name type="scientific">Streptomyces rectiviolaceus</name>
    <dbReference type="NCBI Taxonomy" id="332591"/>
    <lineage>
        <taxon>Bacteria</taxon>
        <taxon>Bacillati</taxon>
        <taxon>Actinomycetota</taxon>
        <taxon>Actinomycetes</taxon>
        <taxon>Kitasatosporales</taxon>
        <taxon>Streptomycetaceae</taxon>
        <taxon>Streptomyces</taxon>
    </lineage>
</organism>
<dbReference type="SUPFAM" id="SSF51735">
    <property type="entry name" value="NAD(P)-binding Rossmann-fold domains"/>
    <property type="match status" value="2"/>
</dbReference>